<proteinExistence type="predicted"/>
<sequence>MDMSWMDLPRVSVDYRNGVETFLNLAFANVSQENMILCPCKKCVNMNWHICEVVREHLVISGFVPGYRKWVFHGELTPRKAFSTSNLTYPSNFHRGSLREDDMGGMLCDAFNMHNYHQPVREDNCDFDTEDFTEMGRRGCDEEPNGEAAKFYTLLND</sequence>
<evidence type="ECO:0000259" key="1">
    <source>
        <dbReference type="Pfam" id="PF13963"/>
    </source>
</evidence>
<dbReference type="OrthoDB" id="1000879at2759"/>
<evidence type="ECO:0000313" key="2">
    <source>
        <dbReference type="EMBL" id="GMI69757.1"/>
    </source>
</evidence>
<protein>
    <recommendedName>
        <fullName evidence="1">Transposase-associated domain-containing protein</fullName>
    </recommendedName>
</protein>
<comment type="caution">
    <text evidence="2">The sequence shown here is derived from an EMBL/GenBank/DDBJ whole genome shotgun (WGS) entry which is preliminary data.</text>
</comment>
<dbReference type="EMBL" id="BSYR01000007">
    <property type="protein sequence ID" value="GMI69757.1"/>
    <property type="molecule type" value="Genomic_DNA"/>
</dbReference>
<reference evidence="2" key="1">
    <citation type="submission" date="2023-05" db="EMBL/GenBank/DDBJ databases">
        <title>Genome and transcriptome analyses reveal genes involved in the formation of fine ridges on petal epidermal cells in Hibiscus trionum.</title>
        <authorList>
            <person name="Koshimizu S."/>
            <person name="Masuda S."/>
            <person name="Ishii T."/>
            <person name="Shirasu K."/>
            <person name="Hoshino A."/>
            <person name="Arita M."/>
        </authorList>
    </citation>
    <scope>NUCLEOTIDE SEQUENCE</scope>
    <source>
        <strain evidence="2">Hamamatsu line</strain>
    </source>
</reference>
<accession>A0A9W7H2A4</accession>
<evidence type="ECO:0000313" key="3">
    <source>
        <dbReference type="Proteomes" id="UP001165190"/>
    </source>
</evidence>
<dbReference type="AlphaFoldDB" id="A0A9W7H2A4"/>
<organism evidence="2 3">
    <name type="scientific">Hibiscus trionum</name>
    <name type="common">Flower of an hour</name>
    <dbReference type="NCBI Taxonomy" id="183268"/>
    <lineage>
        <taxon>Eukaryota</taxon>
        <taxon>Viridiplantae</taxon>
        <taxon>Streptophyta</taxon>
        <taxon>Embryophyta</taxon>
        <taxon>Tracheophyta</taxon>
        <taxon>Spermatophyta</taxon>
        <taxon>Magnoliopsida</taxon>
        <taxon>eudicotyledons</taxon>
        <taxon>Gunneridae</taxon>
        <taxon>Pentapetalae</taxon>
        <taxon>rosids</taxon>
        <taxon>malvids</taxon>
        <taxon>Malvales</taxon>
        <taxon>Malvaceae</taxon>
        <taxon>Malvoideae</taxon>
        <taxon>Hibiscus</taxon>
    </lineage>
</organism>
<gene>
    <name evidence="2" type="ORF">HRI_000645000</name>
</gene>
<feature type="domain" description="Transposase-associated" evidence="1">
    <location>
        <begin position="4"/>
        <end position="75"/>
    </location>
</feature>
<keyword evidence="3" id="KW-1185">Reference proteome</keyword>
<dbReference type="InterPro" id="IPR029480">
    <property type="entry name" value="Transpos_assoc"/>
</dbReference>
<dbReference type="Proteomes" id="UP001165190">
    <property type="component" value="Unassembled WGS sequence"/>
</dbReference>
<dbReference type="Pfam" id="PF13963">
    <property type="entry name" value="Transpos_assoc"/>
    <property type="match status" value="1"/>
</dbReference>
<name>A0A9W7H2A4_HIBTR</name>